<feature type="region of interest" description="Disordered" evidence="1">
    <location>
        <begin position="43"/>
        <end position="64"/>
    </location>
</feature>
<gene>
    <name evidence="2" type="primary">Acey_s0041.g439</name>
    <name evidence="2" type="ORF">Y032_0041g439</name>
</gene>
<sequence length="100" mass="11116">MAAIPLRAARSRRVSPKSAKGALPPALTVYTPSENIKLRVSPDFTTTAGGRHMDKKKKETPEERGDELYLAVIHGYPRGNRYVSFPRHLSLISSVHFDSL</sequence>
<organism evidence="2 3">
    <name type="scientific">Ancylostoma ceylanicum</name>
    <dbReference type="NCBI Taxonomy" id="53326"/>
    <lineage>
        <taxon>Eukaryota</taxon>
        <taxon>Metazoa</taxon>
        <taxon>Ecdysozoa</taxon>
        <taxon>Nematoda</taxon>
        <taxon>Chromadorea</taxon>
        <taxon>Rhabditida</taxon>
        <taxon>Rhabditina</taxon>
        <taxon>Rhabditomorpha</taxon>
        <taxon>Strongyloidea</taxon>
        <taxon>Ancylostomatidae</taxon>
        <taxon>Ancylostomatinae</taxon>
        <taxon>Ancylostoma</taxon>
    </lineage>
</organism>
<dbReference type="AlphaFoldDB" id="A0A016UH77"/>
<dbReference type="EMBL" id="JARK01001377">
    <property type="protein sequence ID" value="EYC14266.1"/>
    <property type="molecule type" value="Genomic_DNA"/>
</dbReference>
<comment type="caution">
    <text evidence="2">The sequence shown here is derived from an EMBL/GenBank/DDBJ whole genome shotgun (WGS) entry which is preliminary data.</text>
</comment>
<name>A0A016UH77_9BILA</name>
<proteinExistence type="predicted"/>
<evidence type="ECO:0000313" key="2">
    <source>
        <dbReference type="EMBL" id="EYC14266.1"/>
    </source>
</evidence>
<protein>
    <submittedName>
        <fullName evidence="2">Uncharacterized protein</fullName>
    </submittedName>
</protein>
<keyword evidence="3" id="KW-1185">Reference proteome</keyword>
<evidence type="ECO:0000256" key="1">
    <source>
        <dbReference type="SAM" id="MobiDB-lite"/>
    </source>
</evidence>
<reference evidence="3" key="1">
    <citation type="journal article" date="2015" name="Nat. Genet.">
        <title>The genome and transcriptome of the zoonotic hookworm Ancylostoma ceylanicum identify infection-specific gene families.</title>
        <authorList>
            <person name="Schwarz E.M."/>
            <person name="Hu Y."/>
            <person name="Antoshechkin I."/>
            <person name="Miller M.M."/>
            <person name="Sternberg P.W."/>
            <person name="Aroian R.V."/>
        </authorList>
    </citation>
    <scope>NUCLEOTIDE SEQUENCE</scope>
    <source>
        <strain evidence="3">HY135</strain>
    </source>
</reference>
<dbReference type="Proteomes" id="UP000024635">
    <property type="component" value="Unassembled WGS sequence"/>
</dbReference>
<feature type="region of interest" description="Disordered" evidence="1">
    <location>
        <begin position="1"/>
        <end position="25"/>
    </location>
</feature>
<accession>A0A016UH77</accession>
<evidence type="ECO:0000313" key="3">
    <source>
        <dbReference type="Proteomes" id="UP000024635"/>
    </source>
</evidence>